<evidence type="ECO:0000313" key="6">
    <source>
        <dbReference type="Proteomes" id="UP000626109"/>
    </source>
</evidence>
<dbReference type="SUPFAM" id="SSF57184">
    <property type="entry name" value="Growth factor receptor domain"/>
    <property type="match status" value="1"/>
</dbReference>
<feature type="transmembrane region" description="Helical" evidence="2">
    <location>
        <begin position="1241"/>
        <end position="1258"/>
    </location>
</feature>
<dbReference type="InterPro" id="IPR009030">
    <property type="entry name" value="Growth_fac_rcpt_cys_sf"/>
</dbReference>
<dbReference type="Proteomes" id="UP000626109">
    <property type="component" value="Unassembled WGS sequence"/>
</dbReference>
<evidence type="ECO:0000313" key="5">
    <source>
        <dbReference type="EMBL" id="CAE8633804.1"/>
    </source>
</evidence>
<dbReference type="OrthoDB" id="439917at2759"/>
<dbReference type="InterPro" id="IPR011641">
    <property type="entry name" value="Tyr-kin_ephrin_A/B_rcpt-like"/>
</dbReference>
<evidence type="ECO:0000256" key="1">
    <source>
        <dbReference type="SAM" id="MobiDB-lite"/>
    </source>
</evidence>
<evidence type="ECO:0000313" key="4">
    <source>
        <dbReference type="EMBL" id="CAE8626954.1"/>
    </source>
</evidence>
<proteinExistence type="predicted"/>
<evidence type="ECO:0000313" key="7">
    <source>
        <dbReference type="Proteomes" id="UP000654075"/>
    </source>
</evidence>
<feature type="transmembrane region" description="Helical" evidence="2">
    <location>
        <begin position="1183"/>
        <end position="1203"/>
    </location>
</feature>
<feature type="transmembrane region" description="Helical" evidence="2">
    <location>
        <begin position="1264"/>
        <end position="1290"/>
    </location>
</feature>
<feature type="transmembrane region" description="Helical" evidence="2">
    <location>
        <begin position="1076"/>
        <end position="1098"/>
    </location>
</feature>
<keyword evidence="2" id="KW-0812">Transmembrane</keyword>
<feature type="transmembrane region" description="Helical" evidence="2">
    <location>
        <begin position="1131"/>
        <end position="1153"/>
    </location>
</feature>
<dbReference type="Pfam" id="PF07699">
    <property type="entry name" value="Ephrin_rec_like"/>
    <property type="match status" value="1"/>
</dbReference>
<dbReference type="InterPro" id="IPR028082">
    <property type="entry name" value="Peripla_BP_I"/>
</dbReference>
<feature type="transmembrane region" description="Helical" evidence="2">
    <location>
        <begin position="980"/>
        <end position="1003"/>
    </location>
</feature>
<keyword evidence="2" id="KW-0472">Membrane</keyword>
<keyword evidence="7" id="KW-1185">Reference proteome</keyword>
<feature type="transmembrane region" description="Helical" evidence="2">
    <location>
        <begin position="949"/>
        <end position="968"/>
    </location>
</feature>
<feature type="compositionally biased region" description="Polar residues" evidence="1">
    <location>
        <begin position="1667"/>
        <end position="1681"/>
    </location>
</feature>
<dbReference type="PANTHER" id="PTHR46967:SF2">
    <property type="entry name" value="SUSHI, VON WILLEBRAND FACTOR TYPE A, EGF AND PENTRAXIN DOMAIN-CONTAINING PROTEIN 1-LIKE"/>
    <property type="match status" value="1"/>
</dbReference>
<keyword evidence="2" id="KW-1133">Transmembrane helix</keyword>
<evidence type="ECO:0000256" key="2">
    <source>
        <dbReference type="SAM" id="Phobius"/>
    </source>
</evidence>
<dbReference type="EMBL" id="CAJNNV010029078">
    <property type="protein sequence ID" value="CAE8626954.1"/>
    <property type="molecule type" value="Genomic_DNA"/>
</dbReference>
<comment type="caution">
    <text evidence="5">The sequence shown here is derived from an EMBL/GenBank/DDBJ whole genome shotgun (WGS) entry which is preliminary data.</text>
</comment>
<name>A0A813H824_POLGL</name>
<dbReference type="SUPFAM" id="SSF53822">
    <property type="entry name" value="Periplasmic binding protein-like I"/>
    <property type="match status" value="1"/>
</dbReference>
<accession>A0A813H824</accession>
<dbReference type="PANTHER" id="PTHR46967">
    <property type="entry name" value="INSULIN-LIKE GROWTH FACTOR BINDING PROTEIN,N-TERMINAL"/>
    <property type="match status" value="1"/>
</dbReference>
<sequence length="1696" mass="183890">MGMGTWTVPKLSFHYHKGNWTFEPEKNGSRRFGQFLYKSPMGKNCVNTLTIYTFTSLCDAMYVSQDYVDGNFGTCRADELEAEAVLVDGVNGDLSVLHDTCLQLVTSNYQYLLQAPFGGHENALLETFAQFPVHGVVGFEKLTSVARLSNSMGVPYVEVGDTANVLDDFSDQGKHQTTFRLRTDTSWVFPGVLKRLLSDKFALLLEDKTASDMSPAITEAAAKYNKTVALTEVITTNERFALRIGVAARSFVRNMIKAQLRFVLALSPSSALAAYLFCAAYMENVHDFIQIVYFGSAIDIARSWPMTECSLDATISIGHLLEKTAPVGVGPVFLMNADDDHRINVATGNPGQTKPGSYDLAGNPWTIPGLDMGSFSIPGCVDDPLGLNASEALRGAISKKTDETLTCSDVMSLGQTIYYGYVKDVARYCPASMCLYNRYASACRISKCCVDPNGTMTMLPHWVFGAEPLCLDYKALPTFLVDETQRCEGNTCRPLAFAASSASFSLSFFIYGWFAFCPKSRCTAKTPILGFLFPGIHNPMADGVYSLVEAYKCIERRHGASGLARLAGYNYRDDWVAEELLNCMENDVEFEGVTGRINFRHLHSPTPGNSLIAMAQMNVALGGPVYAGVFTVDDAVVTNRQFFRTGTGNQNYTNCTPADGYVAPSRECPSNLVIELGVSNESDFPLGFPMQCPPGEAPLPFGEGKRIGQVDVFHCQPCASGTYKLGVGDGLCLPCSFGLSSTSGQSTCQICPANTYSEAPQVPSRRLRDGRVQLFGAATCTPCQPGYTSAPGSAKCVACTEGTSRSSEPVCELCGEGFYQNSSGSSSCLSCEKILTGSSSLRGSRSPGECECSAGKFKRDGLGCVACGEGLKCPGGNDMPLQQAGFFGVVTDWSSREISVSRCRNALECLEAPLGTCAFGRHGMACNDCMDNHYQGEGDCVQCSDADKLPFVFILLGLLFFGVLLTILMKVDLSKQRLTYLTVLMTGSQLITALQALGCIRQLRIDWQEPVKTVMNIMSLMTFDLDMFQTSCLLGRDTAVIKFIMQMLSYPFLLAVLAVGFFLSKLCSSKPVTMDSLYNLNGTILFVLFISLTLAMLMPLQCIDSPNGTSSVASNPGIVCWSSSEHAVLSALSILGMLIYPVNIICMAAWVTLKYPSRIASGAGLTLNIRYRFLFGRFRAERYYFGTLYLFRNLLVALVPVIFANTPAMQVVSMGSVLQMFAAIQAMLWPWRTDGSNVSDISISLFLVIVLLGAAPLLEVSDPSVLGVLVFVAVFALFGAGLVVILHALYQRFQPAKSFGIFLCHHKGGAGILSRYMKLVAFKHSSSLLFLDSDELESLDLIFDTVRSATKSLVIILSPEVLTRMWCAGEIATAHRNKIHILPIACDGFAPPDADAIESIPSVWSDEQKNTLMSFGISMDMVKEAYHHIMKLPTMTMPRFGSAEQQEAVIVEMLARCKQPKRAFADKGKSSTHPQILITGAVADAEALSACRVMQSLVQKQTQQETLVVQSAKEAQAVLGSAVYLVVLLSKGMLRVPAFAEILLAVAEGDRDVEIVTVSADSGFEFPGPDFYKELELKGLGEAGLGPEAGPRLSRAFRALLSVLALPLSPLGSEGLLDKQVSEISRRFRKFNGAGSGSGGKPGKAVKVKEEAIPQAKNKRFKQLVRNATQKGTEDSSTNGLEANGEKKTVPITASL</sequence>
<feature type="region of interest" description="Disordered" evidence="1">
    <location>
        <begin position="1667"/>
        <end position="1696"/>
    </location>
</feature>
<dbReference type="Proteomes" id="UP000654075">
    <property type="component" value="Unassembled WGS sequence"/>
</dbReference>
<dbReference type="SMART" id="SM01411">
    <property type="entry name" value="Ephrin_rec_like"/>
    <property type="match status" value="2"/>
</dbReference>
<dbReference type="Gene3D" id="2.10.50.10">
    <property type="entry name" value="Tumor Necrosis Factor Receptor, subunit A, domain 2"/>
    <property type="match status" value="2"/>
</dbReference>
<feature type="transmembrane region" description="Helical" evidence="2">
    <location>
        <begin position="1043"/>
        <end position="1064"/>
    </location>
</feature>
<protein>
    <recommendedName>
        <fullName evidence="3">Tyrosine-protein kinase ephrin type A/B receptor-like domain-containing protein</fullName>
    </recommendedName>
</protein>
<reference evidence="5" key="1">
    <citation type="submission" date="2021-02" db="EMBL/GenBank/DDBJ databases">
        <authorList>
            <person name="Dougan E. K."/>
            <person name="Rhodes N."/>
            <person name="Thang M."/>
            <person name="Chan C."/>
        </authorList>
    </citation>
    <scope>NUCLEOTIDE SEQUENCE</scope>
</reference>
<organism evidence="5 6">
    <name type="scientific">Polarella glacialis</name>
    <name type="common">Dinoflagellate</name>
    <dbReference type="NCBI Taxonomy" id="89957"/>
    <lineage>
        <taxon>Eukaryota</taxon>
        <taxon>Sar</taxon>
        <taxon>Alveolata</taxon>
        <taxon>Dinophyceae</taxon>
        <taxon>Suessiales</taxon>
        <taxon>Suessiaceae</taxon>
        <taxon>Polarella</taxon>
    </lineage>
</organism>
<feature type="domain" description="Tyrosine-protein kinase ephrin type A/B receptor-like" evidence="3">
    <location>
        <begin position="810"/>
        <end position="850"/>
    </location>
</feature>
<gene>
    <name evidence="4" type="ORF">PGLA1383_LOCUS43828</name>
    <name evidence="5" type="ORF">PGLA2088_LOCUS1354</name>
</gene>
<dbReference type="EMBL" id="CAJNNW010001033">
    <property type="protein sequence ID" value="CAE8633804.1"/>
    <property type="molecule type" value="Genomic_DNA"/>
</dbReference>
<evidence type="ECO:0000259" key="3">
    <source>
        <dbReference type="Pfam" id="PF07699"/>
    </source>
</evidence>